<evidence type="ECO:0000313" key="1">
    <source>
        <dbReference type="EMBL" id="MDT0683857.1"/>
    </source>
</evidence>
<protein>
    <recommendedName>
        <fullName evidence="3">Chemotaxis protein</fullName>
    </recommendedName>
</protein>
<dbReference type="RefSeq" id="WP_311692789.1">
    <property type="nucleotide sequence ID" value="NZ_JAVRHL010000003.1"/>
</dbReference>
<name>A0ABU3DJF7_9RHOB</name>
<dbReference type="EMBL" id="JAVRHL010000003">
    <property type="protein sequence ID" value="MDT0683857.1"/>
    <property type="molecule type" value="Genomic_DNA"/>
</dbReference>
<dbReference type="Proteomes" id="UP001265259">
    <property type="component" value="Unassembled WGS sequence"/>
</dbReference>
<organism evidence="1 2">
    <name type="scientific">Tropicimonas omnivorans</name>
    <dbReference type="NCBI Taxonomy" id="3075590"/>
    <lineage>
        <taxon>Bacteria</taxon>
        <taxon>Pseudomonadati</taxon>
        <taxon>Pseudomonadota</taxon>
        <taxon>Alphaproteobacteria</taxon>
        <taxon>Rhodobacterales</taxon>
        <taxon>Roseobacteraceae</taxon>
        <taxon>Tropicimonas</taxon>
    </lineage>
</organism>
<sequence length="131" mass="13984">MSTIGQRLGDPSGEETDAISDLSSVLTNMAAELVRLSDLTAAIQARDLAGEEGRASAGSVTQLQNLDFATQVARDLGCLASNIAERTGNTEIEYTDLFDGLRLASLKQRLNGDHADIVRTESPDLGDIQMF</sequence>
<proteinExistence type="predicted"/>
<reference evidence="1 2" key="1">
    <citation type="submission" date="2023-09" db="EMBL/GenBank/DDBJ databases">
        <authorList>
            <person name="Rey-Velasco X."/>
        </authorList>
    </citation>
    <scope>NUCLEOTIDE SEQUENCE [LARGE SCALE GENOMIC DNA]</scope>
    <source>
        <strain evidence="1 2">F158</strain>
    </source>
</reference>
<accession>A0ABU3DJF7</accession>
<evidence type="ECO:0000313" key="2">
    <source>
        <dbReference type="Proteomes" id="UP001265259"/>
    </source>
</evidence>
<evidence type="ECO:0008006" key="3">
    <source>
        <dbReference type="Google" id="ProtNLM"/>
    </source>
</evidence>
<comment type="caution">
    <text evidence="1">The sequence shown here is derived from an EMBL/GenBank/DDBJ whole genome shotgun (WGS) entry which is preliminary data.</text>
</comment>
<gene>
    <name evidence="1" type="ORF">RM543_14290</name>
</gene>
<keyword evidence="2" id="KW-1185">Reference proteome</keyword>